<accession>A0AAD6HRB1</accession>
<feature type="region of interest" description="Disordered" evidence="1">
    <location>
        <begin position="154"/>
        <end position="173"/>
    </location>
</feature>
<evidence type="ECO:0000313" key="5">
    <source>
        <dbReference type="Proteomes" id="UP001215712"/>
    </source>
</evidence>
<feature type="domain" description="Cell wall mannoprotein PIR1-like C-terminal" evidence="3">
    <location>
        <begin position="64"/>
        <end position="137"/>
    </location>
</feature>
<feature type="chain" id="PRO_5042282411" description="Cell wall mannoprotein PIR1-like C-terminal domain-containing protein" evidence="2">
    <location>
        <begin position="17"/>
        <end position="272"/>
    </location>
</feature>
<comment type="caution">
    <text evidence="4">The sequence shown here is derived from an EMBL/GenBank/DDBJ whole genome shotgun (WGS) entry which is preliminary data.</text>
</comment>
<dbReference type="Pfam" id="PF22799">
    <property type="entry name" value="PIR1-like_C"/>
    <property type="match status" value="1"/>
</dbReference>
<gene>
    <name evidence="4" type="ORF">N7493_003789</name>
</gene>
<proteinExistence type="predicted"/>
<dbReference type="Proteomes" id="UP001215712">
    <property type="component" value="Unassembled WGS sequence"/>
</dbReference>
<evidence type="ECO:0000259" key="3">
    <source>
        <dbReference type="Pfam" id="PF22799"/>
    </source>
</evidence>
<reference evidence="4" key="1">
    <citation type="journal article" date="2023" name="IMA Fungus">
        <title>Comparative genomic study of the Penicillium genus elucidates a diverse pangenome and 15 lateral gene transfer events.</title>
        <authorList>
            <person name="Petersen C."/>
            <person name="Sorensen T."/>
            <person name="Nielsen M.R."/>
            <person name="Sondergaard T.E."/>
            <person name="Sorensen J.L."/>
            <person name="Fitzpatrick D.A."/>
            <person name="Frisvad J.C."/>
            <person name="Nielsen K.L."/>
        </authorList>
    </citation>
    <scope>NUCLEOTIDE SEQUENCE</scope>
    <source>
        <strain evidence="4">IBT 17514</strain>
    </source>
</reference>
<reference evidence="4" key="2">
    <citation type="submission" date="2023-01" db="EMBL/GenBank/DDBJ databases">
        <authorList>
            <person name="Petersen C."/>
        </authorList>
    </citation>
    <scope>NUCLEOTIDE SEQUENCE</scope>
    <source>
        <strain evidence="4">IBT 17514</strain>
    </source>
</reference>
<dbReference type="AlphaFoldDB" id="A0AAD6HRB1"/>
<name>A0AAD6HRB1_9EURO</name>
<protein>
    <recommendedName>
        <fullName evidence="3">Cell wall mannoprotein PIR1-like C-terminal domain-containing protein</fullName>
    </recommendedName>
</protein>
<feature type="region of interest" description="Disordered" evidence="1">
    <location>
        <begin position="178"/>
        <end position="204"/>
    </location>
</feature>
<evidence type="ECO:0000256" key="2">
    <source>
        <dbReference type="SAM" id="SignalP"/>
    </source>
</evidence>
<keyword evidence="2" id="KW-0732">Signal</keyword>
<dbReference type="InterPro" id="IPR054508">
    <property type="entry name" value="PIR1-like_C"/>
</dbReference>
<organism evidence="4 5">
    <name type="scientific">Penicillium malachiteum</name>
    <dbReference type="NCBI Taxonomy" id="1324776"/>
    <lineage>
        <taxon>Eukaryota</taxon>
        <taxon>Fungi</taxon>
        <taxon>Dikarya</taxon>
        <taxon>Ascomycota</taxon>
        <taxon>Pezizomycotina</taxon>
        <taxon>Eurotiomycetes</taxon>
        <taxon>Eurotiomycetidae</taxon>
        <taxon>Eurotiales</taxon>
        <taxon>Aspergillaceae</taxon>
        <taxon>Penicillium</taxon>
    </lineage>
</organism>
<evidence type="ECO:0000313" key="4">
    <source>
        <dbReference type="EMBL" id="KAJ5732308.1"/>
    </source>
</evidence>
<keyword evidence="5" id="KW-1185">Reference proteome</keyword>
<dbReference type="PANTHER" id="PTHR39613">
    <property type="entry name" value="ANCHORED CELL WALL PROTEIN, PUTATIVE (AFU_ORTHOLOGUE AFUA_4G08960)-RELATED"/>
    <property type="match status" value="1"/>
</dbReference>
<evidence type="ECO:0000256" key="1">
    <source>
        <dbReference type="SAM" id="MobiDB-lite"/>
    </source>
</evidence>
<feature type="signal peptide" evidence="2">
    <location>
        <begin position="1"/>
        <end position="16"/>
    </location>
</feature>
<sequence>MKSFIAIAAFAAGANALVSRSNSCCFEITASGGASGTLGQLSDGQVRVGDTTLSAAEFCLSGSIITDSEGRGCVITTETTQFQCDQGASGTSGFSLTSSGLLEFDGSSSFIACQTGEDNGSNIYTTNSTSVTNCVNVELTSDSTCAVSSSSVVPAATPVPTSSSPAPVAVSPVASSAPAPAAESTTSRPLIPTSPAQSVAPVPVSSTPVAKVTTASSTSTTSTASTVGSSTSAAASGAASTAPATSSATAPALGFAHWVAALTVMVSMMVVS</sequence>
<dbReference type="EMBL" id="JAQJAN010000004">
    <property type="protein sequence ID" value="KAJ5732308.1"/>
    <property type="molecule type" value="Genomic_DNA"/>
</dbReference>
<dbReference type="PANTHER" id="PTHR39613:SF1">
    <property type="entry name" value="ANCHORED CELL WALL PROTEIN, PUTATIVE (AFU_ORTHOLOGUE AFUA_4G08960)-RELATED"/>
    <property type="match status" value="1"/>
</dbReference>